<evidence type="ECO:0000256" key="8">
    <source>
        <dbReference type="ARBA" id="ARBA00031449"/>
    </source>
</evidence>
<feature type="active site" description="Proton acceptor" evidence="10">
    <location>
        <position position="24"/>
    </location>
</feature>
<evidence type="ECO:0000256" key="11">
    <source>
        <dbReference type="PIRSR" id="PIRSR006113-2"/>
    </source>
</evidence>
<dbReference type="GO" id="GO:0070497">
    <property type="term" value="F:6-carboxytetrahydropterin synthase activity"/>
    <property type="evidence" value="ECO:0007669"/>
    <property type="project" value="UniProtKB-EC"/>
</dbReference>
<evidence type="ECO:0000256" key="7">
    <source>
        <dbReference type="ARBA" id="ARBA00023239"/>
    </source>
</evidence>
<feature type="binding site" evidence="11">
    <location>
        <position position="14"/>
    </location>
    <ligand>
        <name>Zn(2+)</name>
        <dbReference type="ChEBI" id="CHEBI:29105"/>
    </ligand>
</feature>
<evidence type="ECO:0000256" key="3">
    <source>
        <dbReference type="ARBA" id="ARBA00012982"/>
    </source>
</evidence>
<feature type="active site" description="Charge relay system" evidence="10">
    <location>
        <position position="99"/>
    </location>
</feature>
<dbReference type="GO" id="GO:0046872">
    <property type="term" value="F:metal ion binding"/>
    <property type="evidence" value="ECO:0007669"/>
    <property type="project" value="UniProtKB-KW"/>
</dbReference>
<accession>A0A380RWV0</accession>
<name>A0A380RWV0_FIBSU</name>
<dbReference type="EMBL" id="UHJL01000001">
    <property type="protein sequence ID" value="SUQ19362.1"/>
    <property type="molecule type" value="Genomic_DNA"/>
</dbReference>
<dbReference type="NCBIfam" id="TIGR03367">
    <property type="entry name" value="queuosine_QueD"/>
    <property type="match status" value="1"/>
</dbReference>
<feature type="binding site" evidence="11">
    <location>
        <position position="30"/>
    </location>
    <ligand>
        <name>Zn(2+)</name>
        <dbReference type="ChEBI" id="CHEBI:29105"/>
    </ligand>
</feature>
<comment type="cofactor">
    <cofactor evidence="11">
        <name>Zn(2+)</name>
        <dbReference type="ChEBI" id="CHEBI:29105"/>
    </cofactor>
    <text evidence="11">Binds 1 zinc ion per subunit.</text>
</comment>
<comment type="similarity">
    <text evidence="2">Belongs to the PTPS family. QueD subfamily.</text>
</comment>
<dbReference type="Pfam" id="PF01242">
    <property type="entry name" value="PTPS"/>
    <property type="match status" value="1"/>
</dbReference>
<dbReference type="InterPro" id="IPR007115">
    <property type="entry name" value="6-PTP_synth/QueD"/>
</dbReference>
<keyword evidence="5 11" id="KW-0479">Metal-binding</keyword>
<dbReference type="Proteomes" id="UP000255423">
    <property type="component" value="Unassembled WGS sequence"/>
</dbReference>
<evidence type="ECO:0000313" key="12">
    <source>
        <dbReference type="EMBL" id="SUQ19362.1"/>
    </source>
</evidence>
<evidence type="ECO:0000256" key="2">
    <source>
        <dbReference type="ARBA" id="ARBA00008900"/>
    </source>
</evidence>
<sequence length="109" mass="12670">MYRVIKRIEISGAHKLSLPYESKCRGLHGHNWIITVFCQSETLDENGMVVDFSRIKEIVKGKLDHQFLNDVVDFNPTAENMARWICEQVPHCYKVQVQESEGNTVEYEV</sequence>
<dbReference type="SUPFAM" id="SSF55620">
    <property type="entry name" value="Tetrahydrobiopterin biosynthesis enzymes-like"/>
    <property type="match status" value="1"/>
</dbReference>
<keyword evidence="7" id="KW-0456">Lyase</keyword>
<dbReference type="Gene3D" id="3.30.479.10">
    <property type="entry name" value="6-pyruvoyl tetrahydropterin synthase/QueD"/>
    <property type="match status" value="1"/>
</dbReference>
<keyword evidence="6 11" id="KW-0862">Zinc</keyword>
<protein>
    <recommendedName>
        <fullName evidence="4">6-carboxy-5,6,7,8-tetrahydropterin synthase</fullName>
        <ecNumber evidence="3">4.1.2.50</ecNumber>
    </recommendedName>
    <alternativeName>
        <fullName evidence="8">Queuosine biosynthesis protein QueD</fullName>
    </alternativeName>
</protein>
<evidence type="ECO:0000313" key="13">
    <source>
        <dbReference type="Proteomes" id="UP000255423"/>
    </source>
</evidence>
<dbReference type="InterPro" id="IPR038418">
    <property type="entry name" value="6-PTP_synth/QueD_sf"/>
</dbReference>
<evidence type="ECO:0000256" key="4">
    <source>
        <dbReference type="ARBA" id="ARBA00018141"/>
    </source>
</evidence>
<proteinExistence type="inferred from homology"/>
<gene>
    <name evidence="12" type="ORF">SAMN05661053_0593</name>
</gene>
<evidence type="ECO:0000256" key="6">
    <source>
        <dbReference type="ARBA" id="ARBA00022833"/>
    </source>
</evidence>
<evidence type="ECO:0000256" key="1">
    <source>
        <dbReference type="ARBA" id="ARBA00005061"/>
    </source>
</evidence>
<organism evidence="12 13">
    <name type="scientific">Fibrobacter succinogenes</name>
    <name type="common">Bacteroides succinogenes</name>
    <dbReference type="NCBI Taxonomy" id="833"/>
    <lineage>
        <taxon>Bacteria</taxon>
        <taxon>Pseudomonadati</taxon>
        <taxon>Fibrobacterota</taxon>
        <taxon>Fibrobacteria</taxon>
        <taxon>Fibrobacterales</taxon>
        <taxon>Fibrobacteraceae</taxon>
        <taxon>Fibrobacter</taxon>
    </lineage>
</organism>
<evidence type="ECO:0000256" key="5">
    <source>
        <dbReference type="ARBA" id="ARBA00022723"/>
    </source>
</evidence>
<comment type="pathway">
    <text evidence="1">Purine metabolism; 7-cyano-7-deazaguanine biosynthesis.</text>
</comment>
<dbReference type="PANTHER" id="PTHR12589:SF7">
    <property type="entry name" value="6-PYRUVOYL TETRAHYDROBIOPTERIN SYNTHASE"/>
    <property type="match status" value="1"/>
</dbReference>
<dbReference type="EC" id="4.1.2.50" evidence="3"/>
<dbReference type="PANTHER" id="PTHR12589">
    <property type="entry name" value="PYRUVOYL TETRAHYDROBIOPTERIN SYNTHASE"/>
    <property type="match status" value="1"/>
</dbReference>
<feature type="binding site" evidence="11">
    <location>
        <position position="28"/>
    </location>
    <ligand>
        <name>Zn(2+)</name>
        <dbReference type="ChEBI" id="CHEBI:29105"/>
    </ligand>
</feature>
<feature type="active site" description="Charge relay system" evidence="10">
    <location>
        <position position="65"/>
    </location>
</feature>
<evidence type="ECO:0000256" key="9">
    <source>
        <dbReference type="ARBA" id="ARBA00048807"/>
    </source>
</evidence>
<evidence type="ECO:0000256" key="10">
    <source>
        <dbReference type="PIRSR" id="PIRSR006113-1"/>
    </source>
</evidence>
<dbReference type="UniPathway" id="UPA00391"/>
<comment type="catalytic activity">
    <reaction evidence="9">
        <text>7,8-dihydroneopterin 3'-triphosphate + H2O = 6-carboxy-5,6,7,8-tetrahydropterin + triphosphate + acetaldehyde + 2 H(+)</text>
        <dbReference type="Rhea" id="RHEA:27966"/>
        <dbReference type="ChEBI" id="CHEBI:15343"/>
        <dbReference type="ChEBI" id="CHEBI:15377"/>
        <dbReference type="ChEBI" id="CHEBI:15378"/>
        <dbReference type="ChEBI" id="CHEBI:18036"/>
        <dbReference type="ChEBI" id="CHEBI:58462"/>
        <dbReference type="ChEBI" id="CHEBI:61032"/>
        <dbReference type="EC" id="4.1.2.50"/>
    </reaction>
</comment>
<dbReference type="RefSeq" id="WP_072828620.1">
    <property type="nucleotide sequence ID" value="NZ_UHJL01000001.1"/>
</dbReference>
<dbReference type="PIRSF" id="PIRSF006113">
    <property type="entry name" value="PTP_synth"/>
    <property type="match status" value="1"/>
</dbReference>
<dbReference type="AlphaFoldDB" id="A0A380RWV0"/>
<reference evidence="12 13" key="1">
    <citation type="submission" date="2017-08" db="EMBL/GenBank/DDBJ databases">
        <authorList>
            <person name="de Groot N.N."/>
        </authorList>
    </citation>
    <scope>NUCLEOTIDE SEQUENCE [LARGE SCALE GENOMIC DNA]</scope>
    <source>
        <strain evidence="12 13">HM2</strain>
    </source>
</reference>